<reference evidence="1" key="1">
    <citation type="submission" date="2022-08" db="EMBL/GenBank/DDBJ databases">
        <title>Genome Sequence of Pycnoporus sanguineus.</title>
        <authorList>
            <person name="Buettner E."/>
        </authorList>
    </citation>
    <scope>NUCLEOTIDE SEQUENCE</scope>
    <source>
        <strain evidence="1">CG-C14</strain>
    </source>
</reference>
<accession>A0ACC1ME99</accession>
<evidence type="ECO:0000313" key="1">
    <source>
        <dbReference type="EMBL" id="KAJ2963529.1"/>
    </source>
</evidence>
<sequence>MPNRLGQPSRATHTHLPQAATASPSSSSQPCRQSQQHRFAHLQEVYDEKAGLSQLEDLSKSPAGLTTDMTSLPGPSFSRLPSLPSRDSASLIAGYTLL</sequence>
<comment type="caution">
    <text evidence="1">The sequence shown here is derived from an EMBL/GenBank/DDBJ whole genome shotgun (WGS) entry which is preliminary data.</text>
</comment>
<name>A0ACC1ME99_9APHY</name>
<gene>
    <name evidence="1" type="ORF">NUW54_g14281</name>
</gene>
<organism evidence="1 2">
    <name type="scientific">Trametes sanguinea</name>
    <dbReference type="NCBI Taxonomy" id="158606"/>
    <lineage>
        <taxon>Eukaryota</taxon>
        <taxon>Fungi</taxon>
        <taxon>Dikarya</taxon>
        <taxon>Basidiomycota</taxon>
        <taxon>Agaricomycotina</taxon>
        <taxon>Agaricomycetes</taxon>
        <taxon>Polyporales</taxon>
        <taxon>Polyporaceae</taxon>
        <taxon>Trametes</taxon>
    </lineage>
</organism>
<dbReference type="Proteomes" id="UP001144978">
    <property type="component" value="Unassembled WGS sequence"/>
</dbReference>
<dbReference type="EMBL" id="JANSHE010007238">
    <property type="protein sequence ID" value="KAJ2963529.1"/>
    <property type="molecule type" value="Genomic_DNA"/>
</dbReference>
<protein>
    <submittedName>
        <fullName evidence="1">Uncharacterized protein</fullName>
    </submittedName>
</protein>
<evidence type="ECO:0000313" key="2">
    <source>
        <dbReference type="Proteomes" id="UP001144978"/>
    </source>
</evidence>
<proteinExistence type="predicted"/>
<keyword evidence="2" id="KW-1185">Reference proteome</keyword>